<evidence type="ECO:0000259" key="4">
    <source>
        <dbReference type="PROSITE" id="PS50011"/>
    </source>
</evidence>
<dbReference type="InterPro" id="IPR050117">
    <property type="entry name" value="MAPK"/>
</dbReference>
<evidence type="ECO:0000256" key="1">
    <source>
        <dbReference type="ARBA" id="ARBA00022741"/>
    </source>
</evidence>
<dbReference type="SMART" id="SM00220">
    <property type="entry name" value="S_TKc"/>
    <property type="match status" value="1"/>
</dbReference>
<name>V6THU8_GIAIN</name>
<proteinExistence type="predicted"/>
<dbReference type="Gene3D" id="3.30.200.20">
    <property type="entry name" value="Phosphorylase Kinase, domain 1"/>
    <property type="match status" value="1"/>
</dbReference>
<protein>
    <submittedName>
        <fullName evidence="5">Long-flagella protein kinase, CMGC RCK</fullName>
    </submittedName>
</protein>
<keyword evidence="5" id="KW-0966">Cell projection</keyword>
<feature type="domain" description="Protein kinase" evidence="4">
    <location>
        <begin position="62"/>
        <end position="347"/>
    </location>
</feature>
<dbReference type="PROSITE" id="PS50011">
    <property type="entry name" value="PROTEIN_KINASE_DOM"/>
    <property type="match status" value="1"/>
</dbReference>
<dbReference type="FunFam" id="3.30.200.20:FF:000271">
    <property type="entry name" value="MAPK/MAK/MRK overlapping kinase"/>
    <property type="match status" value="1"/>
</dbReference>
<dbReference type="PANTHER" id="PTHR24055">
    <property type="entry name" value="MITOGEN-ACTIVATED PROTEIN KINASE"/>
    <property type="match status" value="1"/>
</dbReference>
<dbReference type="VEuPathDB" id="GiardiaDB:QR46_2152"/>
<dbReference type="CDD" id="cd07831">
    <property type="entry name" value="STKc_MOK"/>
    <property type="match status" value="1"/>
</dbReference>
<dbReference type="GO" id="GO:0004672">
    <property type="term" value="F:protein kinase activity"/>
    <property type="evidence" value="ECO:0007669"/>
    <property type="project" value="InterPro"/>
</dbReference>
<feature type="region of interest" description="Disordered" evidence="3">
    <location>
        <begin position="376"/>
        <end position="503"/>
    </location>
</feature>
<evidence type="ECO:0000313" key="6">
    <source>
        <dbReference type="Proteomes" id="UP000018320"/>
    </source>
</evidence>
<feature type="compositionally biased region" description="Low complexity" evidence="3">
    <location>
        <begin position="489"/>
        <end position="502"/>
    </location>
</feature>
<keyword evidence="5" id="KW-0418">Kinase</keyword>
<reference evidence="5 6" key="2">
    <citation type="journal article" date="2013" name="Genome Biol. Evol.">
        <title>Genome sequencing of Giardia lamblia genotypes A2 and B isolates (DH and GS) and comparative analysis with the genomes of genotypes A1 and E (WB and Pig).</title>
        <authorList>
            <person name="Adam R.D."/>
            <person name="Dahlstrom E.W."/>
            <person name="Martens C.A."/>
            <person name="Bruno D.P."/>
            <person name="Barbian K.D."/>
            <person name="Ricklefs S.M."/>
            <person name="Hernandez M.M."/>
            <person name="Narla N.P."/>
            <person name="Patel R.B."/>
            <person name="Porcella S.F."/>
            <person name="Nash T.E."/>
        </authorList>
    </citation>
    <scope>NUCLEOTIDE SEQUENCE [LARGE SCALE GENOMIC DNA]</scope>
    <source>
        <strain evidence="5 6">DH</strain>
    </source>
</reference>
<dbReference type="GO" id="GO:0005524">
    <property type="term" value="F:ATP binding"/>
    <property type="evidence" value="ECO:0007669"/>
    <property type="project" value="UniProtKB-KW"/>
</dbReference>
<dbReference type="Proteomes" id="UP000018320">
    <property type="component" value="Unassembled WGS sequence"/>
</dbReference>
<feature type="region of interest" description="Disordered" evidence="3">
    <location>
        <begin position="534"/>
        <end position="557"/>
    </location>
</feature>
<keyword evidence="5" id="KW-0969">Cilium</keyword>
<dbReference type="VEuPathDB" id="GiardiaDB:GL50581_2985"/>
<keyword evidence="5" id="KW-0808">Transferase</keyword>
<dbReference type="FunFam" id="1.10.510.10:FF:001073">
    <property type="entry name" value="Long-flagella protein kinase, CMGC RCK"/>
    <property type="match status" value="1"/>
</dbReference>
<reference evidence="6" key="1">
    <citation type="submission" date="2012-02" db="EMBL/GenBank/DDBJ databases">
        <title>Genome sequencing of Giardia lamblia Genotypes A2 and B isolates (DH and GS) and comparative analysis with the genomes of Genotypes A1 and E (WB and Pig).</title>
        <authorList>
            <person name="Adam R."/>
            <person name="Dahlstrom E."/>
            <person name="Martens C."/>
            <person name="Bruno D."/>
            <person name="Barbian K."/>
            <person name="Porcella S.F."/>
            <person name="Nash T."/>
        </authorList>
    </citation>
    <scope>NUCLEOTIDE SEQUENCE</scope>
    <source>
        <strain evidence="6">DH</strain>
    </source>
</reference>
<comment type="caution">
    <text evidence="5">The sequence shown here is derived from an EMBL/GenBank/DDBJ whole genome shotgun (WGS) entry which is preliminary data.</text>
</comment>
<sequence length="588" mass="65355">MLSLTLWPLQYPSGSRHVWFCGVNNQVQLLERYHLDCRISKKIMAEATASAHESKSSSSHKYKFVSKKGAGAFSDVIKAQCVKTEEYVAIKRMKATFKSIEQITSLREIQSLRRLADQPFIIRLIEILFDRTTGRLALVFELMEMNLYELIKNRKYHLPESSIKWYMWQLLHAVRIAHASGTFHRDIKPENILLDDKDNLKLSDFGSCRGIHTQLPYTEYISTRWYRSPECLLTDGVYGPEMDLFGVGCVMFEITALFPLFPGKDELDQITRIHAILGTPPKELIQRIRKGAKNNPIKGDFPPQKGSGLAKLIPHASSTAIDLMLKLMEYDPQKRITAEEALRHPFFKDIGEIVRLKAPTMPAGCLEKLGFALDGRGADAEDGTGARKATRERHGDAVEGTPTPGDLAVTEETRSRQVAKRPQKTPPGAKRIGPSGVLQAGQGGTNGLLVSMGGLTQTNHPPKLSDSKSTDNVLPHKHFQASEQEGSVPKLPTLTRTPPARTNHGLTNVVLQGSNSAQTKLGPQTKQQLIFTKQTHGGKGKTSTSVSPGLEQNNLPVLGAKNYTVTTQRPYQNKIGVSSPYRDHVKRK</sequence>
<dbReference type="InterPro" id="IPR000719">
    <property type="entry name" value="Prot_kinase_dom"/>
</dbReference>
<keyword evidence="1" id="KW-0547">Nucleotide-binding</keyword>
<feature type="compositionally biased region" description="Polar residues" evidence="3">
    <location>
        <begin position="534"/>
        <end position="555"/>
    </location>
</feature>
<dbReference type="VEuPathDB" id="GiardiaDB:DHA2_14004"/>
<dbReference type="Pfam" id="PF00069">
    <property type="entry name" value="Pkinase"/>
    <property type="match status" value="1"/>
</dbReference>
<keyword evidence="2" id="KW-0067">ATP-binding</keyword>
<dbReference type="SUPFAM" id="SSF56112">
    <property type="entry name" value="Protein kinase-like (PK-like)"/>
    <property type="match status" value="1"/>
</dbReference>
<organism evidence="5 6">
    <name type="scientific">Giardia intestinalis</name>
    <name type="common">Giardia lamblia</name>
    <dbReference type="NCBI Taxonomy" id="5741"/>
    <lineage>
        <taxon>Eukaryota</taxon>
        <taxon>Metamonada</taxon>
        <taxon>Diplomonadida</taxon>
        <taxon>Hexamitidae</taxon>
        <taxon>Giardiinae</taxon>
        <taxon>Giardia</taxon>
    </lineage>
</organism>
<dbReference type="InterPro" id="IPR011009">
    <property type="entry name" value="Kinase-like_dom_sf"/>
</dbReference>
<dbReference type="AlphaFoldDB" id="V6THU8"/>
<keyword evidence="5" id="KW-0282">Flagellum</keyword>
<evidence type="ECO:0000256" key="2">
    <source>
        <dbReference type="ARBA" id="ARBA00022840"/>
    </source>
</evidence>
<dbReference type="EMBL" id="AHGT01000011">
    <property type="protein sequence ID" value="ESU38563.1"/>
    <property type="molecule type" value="Genomic_DNA"/>
</dbReference>
<gene>
    <name evidence="5" type="ORF">DHA2_14004</name>
</gene>
<accession>V6THU8</accession>
<dbReference type="Gene3D" id="1.10.510.10">
    <property type="entry name" value="Transferase(Phosphotransferase) domain 1"/>
    <property type="match status" value="1"/>
</dbReference>
<evidence type="ECO:0000313" key="5">
    <source>
        <dbReference type="EMBL" id="ESU38563.1"/>
    </source>
</evidence>
<evidence type="ECO:0000256" key="3">
    <source>
        <dbReference type="SAM" id="MobiDB-lite"/>
    </source>
</evidence>
<dbReference type="VEuPathDB" id="GiardiaDB:GL50803_0014004"/>